<feature type="region of interest" description="Disordered" evidence="1">
    <location>
        <begin position="15"/>
        <end position="38"/>
    </location>
</feature>
<sequence>MEHRWFERSSTATRLAQSWSRTASPPENVFALGNEAGQ</sequence>
<protein>
    <submittedName>
        <fullName evidence="2">Uncharacterized protein</fullName>
    </submittedName>
</protein>
<dbReference type="AlphaFoldDB" id="A0A286RJ38"/>
<evidence type="ECO:0000256" key="1">
    <source>
        <dbReference type="SAM" id="MobiDB-lite"/>
    </source>
</evidence>
<proteinExistence type="predicted"/>
<keyword evidence="3" id="KW-1185">Reference proteome</keyword>
<dbReference type="EMBL" id="CP018477">
    <property type="protein sequence ID" value="ASV75973.1"/>
    <property type="molecule type" value="Genomic_DNA"/>
</dbReference>
<feature type="compositionally biased region" description="Polar residues" evidence="1">
    <location>
        <begin position="15"/>
        <end position="25"/>
    </location>
</feature>
<accession>A0A286RJ38</accession>
<organism evidence="2 3">
    <name type="scientific">Thermogutta terrifontis</name>
    <dbReference type="NCBI Taxonomy" id="1331910"/>
    <lineage>
        <taxon>Bacteria</taxon>
        <taxon>Pseudomonadati</taxon>
        <taxon>Planctomycetota</taxon>
        <taxon>Planctomycetia</taxon>
        <taxon>Pirellulales</taxon>
        <taxon>Thermoguttaceae</taxon>
        <taxon>Thermogutta</taxon>
    </lineage>
</organism>
<name>A0A286RJ38_9BACT</name>
<evidence type="ECO:0000313" key="2">
    <source>
        <dbReference type="EMBL" id="ASV75973.1"/>
    </source>
</evidence>
<dbReference type="KEGG" id="ttf:THTE_3371"/>
<dbReference type="Proteomes" id="UP000215086">
    <property type="component" value="Chromosome"/>
</dbReference>
<reference evidence="2 3" key="1">
    <citation type="journal article" name="Front. Microbiol.">
        <title>Sugar Metabolism of the First Thermophilic Planctomycete Thermogutta terrifontis: Comparative Genomic and Transcriptomic Approaches.</title>
        <authorList>
            <person name="Elcheninov A.G."/>
            <person name="Menzel P."/>
            <person name="Gudbergsdottir S.R."/>
            <person name="Slesarev A.I."/>
            <person name="Kadnikov V.V."/>
            <person name="Krogh A."/>
            <person name="Bonch-Osmolovskaya E.A."/>
            <person name="Peng X."/>
            <person name="Kublanov I.V."/>
        </authorList>
    </citation>
    <scope>NUCLEOTIDE SEQUENCE [LARGE SCALE GENOMIC DNA]</scope>
    <source>
        <strain evidence="2 3">R1</strain>
    </source>
</reference>
<evidence type="ECO:0000313" key="3">
    <source>
        <dbReference type="Proteomes" id="UP000215086"/>
    </source>
</evidence>
<gene>
    <name evidence="2" type="ORF">THTE_3371</name>
</gene>